<feature type="domain" description="Beta-ketoacyl-[acyl-carrier-protein] synthase III C-terminal" evidence="2">
    <location>
        <begin position="213"/>
        <end position="291"/>
    </location>
</feature>
<dbReference type="SUPFAM" id="SSF53901">
    <property type="entry name" value="Thiolase-like"/>
    <property type="match status" value="2"/>
</dbReference>
<dbReference type="RefSeq" id="WP_167304553.1">
    <property type="nucleotide sequence ID" value="NZ_JAASQR010000004.1"/>
</dbReference>
<evidence type="ECO:0000259" key="2">
    <source>
        <dbReference type="Pfam" id="PF08541"/>
    </source>
</evidence>
<dbReference type="PANTHER" id="PTHR34075:SF5">
    <property type="entry name" value="BLR3430 PROTEIN"/>
    <property type="match status" value="1"/>
</dbReference>
<dbReference type="InterPro" id="IPR016039">
    <property type="entry name" value="Thiolase-like"/>
</dbReference>
<dbReference type="PANTHER" id="PTHR34075">
    <property type="entry name" value="BLR3430 PROTEIN"/>
    <property type="match status" value="1"/>
</dbReference>
<evidence type="ECO:0000313" key="3">
    <source>
        <dbReference type="EMBL" id="NIJ17771.1"/>
    </source>
</evidence>
<comment type="caution">
    <text evidence="3">The sequence shown here is derived from an EMBL/GenBank/DDBJ whole genome shotgun (WGS) entry which is preliminary data.</text>
</comment>
<evidence type="ECO:0000256" key="1">
    <source>
        <dbReference type="ARBA" id="ARBA00022679"/>
    </source>
</evidence>
<gene>
    <name evidence="3" type="ORF">FHS54_002771</name>
</gene>
<dbReference type="AlphaFoldDB" id="A0A846MAE1"/>
<dbReference type="InterPro" id="IPR013747">
    <property type="entry name" value="ACP_syn_III_C"/>
</dbReference>
<keyword evidence="1" id="KW-0808">Transferase</keyword>
<evidence type="ECO:0000313" key="4">
    <source>
        <dbReference type="Proteomes" id="UP000576821"/>
    </source>
</evidence>
<dbReference type="Gene3D" id="3.40.47.10">
    <property type="match status" value="2"/>
</dbReference>
<dbReference type="CDD" id="cd00827">
    <property type="entry name" value="init_cond_enzymes"/>
    <property type="match status" value="1"/>
</dbReference>
<reference evidence="3 4" key="1">
    <citation type="submission" date="2020-03" db="EMBL/GenBank/DDBJ databases">
        <title>Genomic Encyclopedia of Type Strains, Phase IV (KMG-IV): sequencing the most valuable type-strain genomes for metagenomic binning, comparative biology and taxonomic classification.</title>
        <authorList>
            <person name="Goeker M."/>
        </authorList>
    </citation>
    <scope>NUCLEOTIDE SEQUENCE [LARGE SCALE GENOMIC DNA]</scope>
    <source>
        <strain evidence="3 4">DSM 21299</strain>
    </source>
</reference>
<dbReference type="Proteomes" id="UP000576821">
    <property type="component" value="Unassembled WGS sequence"/>
</dbReference>
<dbReference type="EMBL" id="JAASQR010000004">
    <property type="protein sequence ID" value="NIJ17771.1"/>
    <property type="molecule type" value="Genomic_DNA"/>
</dbReference>
<sequence length="479" mass="50992">MTQLGISRYGAYVPRLRLDRAAIAAAHGWMAPGLRGQAKGSRAFTSWDEDAITMGVEAARDALSGTSLEEVKAVRLASTNLPYADLQNAAIVARAIGAPDGVGTSDAAGSQRAGTSALLQALKGTESALVIASDNPFGKPASGQEMSFGAGAAAFLLSQSDVVARLIGSASLAEVFVDHFRATDAQSDYGWEERWVRDEGYAKIVPRAVKAALAQAQLSISDIQHFVMPSYLKGAAEMVAKSLQFGGTVAGALDDGVGYAGAAHALLMLAATLEKAQPGERILLIGFGQGADVLIFQATDAIAANRPARGVAGAIADALPTDSYLRMLSFYGGLDAEWGMRSEKNAKTALTEQYRSAYQMEGFNAGKCGSCGAVQFPQMQYCVQCHAPSENFSNISLKDQEAEVLTSTADWLSYHPSPPLWVGFVKFDNGARVLMEMVDIGKDGIDTGDKVRMVFRIKEKDRQRGYNRYFWKSTPLSAA</sequence>
<dbReference type="GO" id="GO:0016746">
    <property type="term" value="F:acyltransferase activity"/>
    <property type="evidence" value="ECO:0007669"/>
    <property type="project" value="UniProtKB-KW"/>
</dbReference>
<organism evidence="3 4">
    <name type="scientific">Sphingobium vermicomposti</name>
    <dbReference type="NCBI Taxonomy" id="529005"/>
    <lineage>
        <taxon>Bacteria</taxon>
        <taxon>Pseudomonadati</taxon>
        <taxon>Pseudomonadota</taxon>
        <taxon>Alphaproteobacteria</taxon>
        <taxon>Sphingomonadales</taxon>
        <taxon>Sphingomonadaceae</taxon>
        <taxon>Sphingobium</taxon>
    </lineage>
</organism>
<protein>
    <submittedName>
        <fullName evidence="3">3-hydroxy-3-methylglutaryl CoA synthase</fullName>
    </submittedName>
</protein>
<name>A0A846MAE1_9SPHN</name>
<proteinExistence type="predicted"/>
<dbReference type="InterPro" id="IPR012340">
    <property type="entry name" value="NA-bd_OB-fold"/>
</dbReference>
<dbReference type="SUPFAM" id="SSF50249">
    <property type="entry name" value="Nucleic acid-binding proteins"/>
    <property type="match status" value="1"/>
</dbReference>
<keyword evidence="4" id="KW-1185">Reference proteome</keyword>
<dbReference type="InterPro" id="IPR052513">
    <property type="entry name" value="Thioester_dehydratase-like"/>
</dbReference>
<dbReference type="Pfam" id="PF08541">
    <property type="entry name" value="ACP_syn_III_C"/>
    <property type="match status" value="1"/>
</dbReference>
<accession>A0A846MAE1</accession>